<feature type="non-terminal residue" evidence="2">
    <location>
        <position position="106"/>
    </location>
</feature>
<name>A0A816Q1T4_BRANA</name>
<dbReference type="Proteomes" id="UP001295469">
    <property type="component" value="Chromosome C06"/>
</dbReference>
<dbReference type="EMBL" id="HG994370">
    <property type="protein sequence ID" value="CAF2056560.1"/>
    <property type="molecule type" value="Genomic_DNA"/>
</dbReference>
<protein>
    <submittedName>
        <fullName evidence="2">(rape) hypothetical protein</fullName>
    </submittedName>
</protein>
<accession>A0A816Q1T4</accession>
<feature type="compositionally biased region" description="Basic and acidic residues" evidence="1">
    <location>
        <begin position="32"/>
        <end position="48"/>
    </location>
</feature>
<feature type="region of interest" description="Disordered" evidence="1">
    <location>
        <begin position="24"/>
        <end position="52"/>
    </location>
</feature>
<proteinExistence type="predicted"/>
<evidence type="ECO:0000256" key="1">
    <source>
        <dbReference type="SAM" id="MobiDB-lite"/>
    </source>
</evidence>
<feature type="non-terminal residue" evidence="2">
    <location>
        <position position="1"/>
    </location>
</feature>
<reference evidence="2" key="1">
    <citation type="submission" date="2021-01" db="EMBL/GenBank/DDBJ databases">
        <authorList>
            <consortium name="Genoscope - CEA"/>
            <person name="William W."/>
        </authorList>
    </citation>
    <scope>NUCLEOTIDE SEQUENCE</scope>
</reference>
<dbReference type="AlphaFoldDB" id="A0A816Q1T4"/>
<sequence>AAPAPADGNRPTDPTVPMVHDLLSKTQTSQSGEDKLRINQRRGREGQFKRHGKTPKAQVKCYTQASCTWRESLCSGDGGNSIQFSKPSRGHVTGSLMVGGTPAVVL</sequence>
<evidence type="ECO:0000313" key="2">
    <source>
        <dbReference type="EMBL" id="CAF2056560.1"/>
    </source>
</evidence>
<organism evidence="2">
    <name type="scientific">Brassica napus</name>
    <name type="common">Rape</name>
    <dbReference type="NCBI Taxonomy" id="3708"/>
    <lineage>
        <taxon>Eukaryota</taxon>
        <taxon>Viridiplantae</taxon>
        <taxon>Streptophyta</taxon>
        <taxon>Embryophyta</taxon>
        <taxon>Tracheophyta</taxon>
        <taxon>Spermatophyta</taxon>
        <taxon>Magnoliopsida</taxon>
        <taxon>eudicotyledons</taxon>
        <taxon>Gunneridae</taxon>
        <taxon>Pentapetalae</taxon>
        <taxon>rosids</taxon>
        <taxon>malvids</taxon>
        <taxon>Brassicales</taxon>
        <taxon>Brassicaceae</taxon>
        <taxon>Brassiceae</taxon>
        <taxon>Brassica</taxon>
    </lineage>
</organism>
<gene>
    <name evidence="2" type="ORF">DARMORV10_C06P12370.1</name>
</gene>